<dbReference type="EMBL" id="ABOX02000013">
    <property type="protein sequence ID" value="EEF60854.1"/>
    <property type="molecule type" value="Genomic_DNA"/>
</dbReference>
<proteinExistence type="predicted"/>
<accession>B9XGT3</accession>
<dbReference type="PANTHER" id="PTHR48081">
    <property type="entry name" value="AB HYDROLASE SUPERFAMILY PROTEIN C4A8.06C"/>
    <property type="match status" value="1"/>
</dbReference>
<evidence type="ECO:0000256" key="2">
    <source>
        <dbReference type="SAM" id="SignalP"/>
    </source>
</evidence>
<organism evidence="4 5">
    <name type="scientific">Pedosphaera parvula (strain Ellin514)</name>
    <dbReference type="NCBI Taxonomy" id="320771"/>
    <lineage>
        <taxon>Bacteria</taxon>
        <taxon>Pseudomonadati</taxon>
        <taxon>Verrucomicrobiota</taxon>
        <taxon>Pedosphaerae</taxon>
        <taxon>Pedosphaerales</taxon>
        <taxon>Pedosphaeraceae</taxon>
        <taxon>Pedosphaera</taxon>
    </lineage>
</organism>
<dbReference type="OrthoDB" id="9794725at2"/>
<comment type="caution">
    <text evidence="4">The sequence shown here is derived from an EMBL/GenBank/DDBJ whole genome shotgun (WGS) entry which is preliminary data.</text>
</comment>
<protein>
    <submittedName>
        <fullName evidence="4">Xylanase</fullName>
    </submittedName>
</protein>
<dbReference type="Proteomes" id="UP000003688">
    <property type="component" value="Unassembled WGS sequence"/>
</dbReference>
<dbReference type="PANTHER" id="PTHR48081:SF6">
    <property type="entry name" value="PEPTIDASE S9 PROLYL OLIGOPEPTIDASE CATALYTIC DOMAIN-CONTAINING PROTEIN"/>
    <property type="match status" value="1"/>
</dbReference>
<sequence precursor="true">MNSSRFVAIVLLASICCLRVSGADAPEVIQLWPKGAPGEQGNIGEEKDASKPNEGLVAGKPVIRLGNVSNPTLTVYRPSKEKDTGAAVVVCPGGGYRILALDLEGSEVCEWLNSLGVTAALLKYRVPVRAGQERYAAPLQDAQRALGIIRSHAKEWNLNPKHIGILGFSAGGHLSATASNNYLKRTYDTIDAADEVSCRPDFTLLVYPAYLTAKEDPYQLAAEVCVTSNTPPAFILQTEDDAVKVECSLAYAMALKKSKVPMELHIYPVGGHGYGMRPTDKPVTHWPMLAEQWLRNSGFLTKEQTK</sequence>
<feature type="domain" description="BD-FAE-like" evidence="3">
    <location>
        <begin position="73"/>
        <end position="180"/>
    </location>
</feature>
<keyword evidence="5" id="KW-1185">Reference proteome</keyword>
<name>B9XGT3_PEDPL</name>
<dbReference type="STRING" id="320771.Cflav_PD4023"/>
<dbReference type="GO" id="GO:0045493">
    <property type="term" value="P:xylan catabolic process"/>
    <property type="evidence" value="ECO:0007669"/>
    <property type="project" value="UniProtKB-KW"/>
</dbReference>
<dbReference type="InterPro" id="IPR049492">
    <property type="entry name" value="BD-FAE-like_dom"/>
</dbReference>
<keyword evidence="1 4" id="KW-0378">Hydrolase</keyword>
<reference evidence="4 5" key="1">
    <citation type="journal article" date="2011" name="J. Bacteriol.">
        <title>Genome sequence of 'Pedosphaera parvula' Ellin514, an aerobic Verrucomicrobial isolate from pasture soil.</title>
        <authorList>
            <person name="Kant R."/>
            <person name="van Passel M.W."/>
            <person name="Sangwan P."/>
            <person name="Palva A."/>
            <person name="Lucas S."/>
            <person name="Copeland A."/>
            <person name="Lapidus A."/>
            <person name="Glavina Del Rio T."/>
            <person name="Dalin E."/>
            <person name="Tice H."/>
            <person name="Bruce D."/>
            <person name="Goodwin L."/>
            <person name="Pitluck S."/>
            <person name="Chertkov O."/>
            <person name="Larimer F.W."/>
            <person name="Land M.L."/>
            <person name="Hauser L."/>
            <person name="Brettin T.S."/>
            <person name="Detter J.C."/>
            <person name="Han S."/>
            <person name="de Vos W.M."/>
            <person name="Janssen P.H."/>
            <person name="Smidt H."/>
        </authorList>
    </citation>
    <scope>NUCLEOTIDE SEQUENCE [LARGE SCALE GENOMIC DNA]</scope>
    <source>
        <strain evidence="4 5">Ellin514</strain>
    </source>
</reference>
<feature type="signal peptide" evidence="2">
    <location>
        <begin position="1"/>
        <end position="25"/>
    </location>
</feature>
<keyword evidence="2" id="KW-0732">Signal</keyword>
<keyword evidence="4" id="KW-0326">Glycosidase</keyword>
<dbReference type="GO" id="GO:0016798">
    <property type="term" value="F:hydrolase activity, acting on glycosyl bonds"/>
    <property type="evidence" value="ECO:0007669"/>
    <property type="project" value="UniProtKB-KW"/>
</dbReference>
<dbReference type="Pfam" id="PF20434">
    <property type="entry name" value="BD-FAE"/>
    <property type="match status" value="1"/>
</dbReference>
<keyword evidence="4" id="KW-0624">Polysaccharide degradation</keyword>
<evidence type="ECO:0000259" key="3">
    <source>
        <dbReference type="Pfam" id="PF20434"/>
    </source>
</evidence>
<keyword evidence="4" id="KW-0119">Carbohydrate metabolism</keyword>
<keyword evidence="4" id="KW-0858">Xylan degradation</keyword>
<dbReference type="SUPFAM" id="SSF53474">
    <property type="entry name" value="alpha/beta-Hydrolases"/>
    <property type="match status" value="1"/>
</dbReference>
<dbReference type="Gene3D" id="3.40.50.1820">
    <property type="entry name" value="alpha/beta hydrolase"/>
    <property type="match status" value="1"/>
</dbReference>
<dbReference type="InterPro" id="IPR029058">
    <property type="entry name" value="AB_hydrolase_fold"/>
</dbReference>
<evidence type="ECO:0000256" key="1">
    <source>
        <dbReference type="ARBA" id="ARBA00022801"/>
    </source>
</evidence>
<dbReference type="InterPro" id="IPR050300">
    <property type="entry name" value="GDXG_lipolytic_enzyme"/>
</dbReference>
<gene>
    <name evidence="4" type="ORF">Cflav_PD4023</name>
</gene>
<dbReference type="RefSeq" id="WP_007415029.1">
    <property type="nucleotide sequence ID" value="NZ_ABOX02000013.1"/>
</dbReference>
<feature type="chain" id="PRO_5002894366" evidence="2">
    <location>
        <begin position="26"/>
        <end position="306"/>
    </location>
</feature>
<evidence type="ECO:0000313" key="4">
    <source>
        <dbReference type="EMBL" id="EEF60854.1"/>
    </source>
</evidence>
<dbReference type="AlphaFoldDB" id="B9XGT3"/>
<evidence type="ECO:0000313" key="5">
    <source>
        <dbReference type="Proteomes" id="UP000003688"/>
    </source>
</evidence>